<keyword evidence="2" id="KW-1185">Reference proteome</keyword>
<protein>
    <submittedName>
        <fullName evidence="1">Uncharacterized protein</fullName>
    </submittedName>
</protein>
<comment type="caution">
    <text evidence="1">The sequence shown here is derived from an EMBL/GenBank/DDBJ whole genome shotgun (WGS) entry which is preliminary data.</text>
</comment>
<reference evidence="1" key="1">
    <citation type="submission" date="2022-07" db="EMBL/GenBank/DDBJ databases">
        <title>Phylogenomic reconstructions and comparative analyses of Kickxellomycotina fungi.</title>
        <authorList>
            <person name="Reynolds N.K."/>
            <person name="Stajich J.E."/>
            <person name="Barry K."/>
            <person name="Grigoriev I.V."/>
            <person name="Crous P."/>
            <person name="Smith M.E."/>
        </authorList>
    </citation>
    <scope>NUCLEOTIDE SEQUENCE</scope>
    <source>
        <strain evidence="1">Benny 63K</strain>
    </source>
</reference>
<dbReference type="Proteomes" id="UP001150581">
    <property type="component" value="Unassembled WGS sequence"/>
</dbReference>
<accession>A0ACC1IW30</accession>
<gene>
    <name evidence="1" type="ORF">LPJ66_000409</name>
</gene>
<evidence type="ECO:0000313" key="2">
    <source>
        <dbReference type="Proteomes" id="UP001150581"/>
    </source>
</evidence>
<sequence>MYFTQAEQTAFKQFDAYDFNGDSQFQSGLATIPNSSDSLVIEKAKLFYYSRAVSALDHKRYFAWKAKSTDNAASVNDDDEANSSSKHPPSIPFAEVVGMITRGEEVPGIRQIADKLNHQIPSQSTTKAPPKPWEIQHQDDTSQQQ</sequence>
<name>A0ACC1IW30_9FUNG</name>
<dbReference type="EMBL" id="JANBPG010000011">
    <property type="protein sequence ID" value="KAJ1901900.1"/>
    <property type="molecule type" value="Genomic_DNA"/>
</dbReference>
<evidence type="ECO:0000313" key="1">
    <source>
        <dbReference type="EMBL" id="KAJ1901900.1"/>
    </source>
</evidence>
<organism evidence="1 2">
    <name type="scientific">Kickxella alabastrina</name>
    <dbReference type="NCBI Taxonomy" id="61397"/>
    <lineage>
        <taxon>Eukaryota</taxon>
        <taxon>Fungi</taxon>
        <taxon>Fungi incertae sedis</taxon>
        <taxon>Zoopagomycota</taxon>
        <taxon>Kickxellomycotina</taxon>
        <taxon>Kickxellomycetes</taxon>
        <taxon>Kickxellales</taxon>
        <taxon>Kickxellaceae</taxon>
        <taxon>Kickxella</taxon>
    </lineage>
</organism>
<proteinExistence type="predicted"/>